<gene>
    <name evidence="2" type="ORF">GCM10017772_27690</name>
</gene>
<keyword evidence="1" id="KW-0812">Transmembrane</keyword>
<reference evidence="2" key="1">
    <citation type="journal article" date="2014" name="Int. J. Syst. Evol. Microbiol.">
        <title>Complete genome sequence of Corynebacterium casei LMG S-19264T (=DSM 44701T), isolated from a smear-ripened cheese.</title>
        <authorList>
            <consortium name="US DOE Joint Genome Institute (JGI-PGF)"/>
            <person name="Walter F."/>
            <person name="Albersmeier A."/>
            <person name="Kalinowski J."/>
            <person name="Ruckert C."/>
        </authorList>
    </citation>
    <scope>NUCLEOTIDE SEQUENCE</scope>
    <source>
        <strain evidence="2">CGMCC 4.7398</strain>
    </source>
</reference>
<organism evidence="2 3">
    <name type="scientific">Promicromonospora soli</name>
    <dbReference type="NCBI Taxonomy" id="2035533"/>
    <lineage>
        <taxon>Bacteria</taxon>
        <taxon>Bacillati</taxon>
        <taxon>Actinomycetota</taxon>
        <taxon>Actinomycetes</taxon>
        <taxon>Micrococcales</taxon>
        <taxon>Promicromonosporaceae</taxon>
        <taxon>Promicromonospora</taxon>
    </lineage>
</organism>
<keyword evidence="3" id="KW-1185">Reference proteome</keyword>
<sequence>MASSVSVYTVAFVVADIADPMLVPVVEGAVLVAMALALWGWIEIVREIHFAQRQWLSSAGPTARAA</sequence>
<keyword evidence="1" id="KW-0472">Membrane</keyword>
<dbReference type="RefSeq" id="WP_189669872.1">
    <property type="nucleotide sequence ID" value="NZ_BNAS01000004.1"/>
</dbReference>
<comment type="caution">
    <text evidence="2">The sequence shown here is derived from an EMBL/GenBank/DDBJ whole genome shotgun (WGS) entry which is preliminary data.</text>
</comment>
<protein>
    <submittedName>
        <fullName evidence="2">Uncharacterized protein</fullName>
    </submittedName>
</protein>
<evidence type="ECO:0000256" key="1">
    <source>
        <dbReference type="SAM" id="Phobius"/>
    </source>
</evidence>
<dbReference type="AlphaFoldDB" id="A0A919FYI8"/>
<evidence type="ECO:0000313" key="2">
    <source>
        <dbReference type="EMBL" id="GHH74313.1"/>
    </source>
</evidence>
<name>A0A919FYI8_9MICO</name>
<feature type="transmembrane region" description="Helical" evidence="1">
    <location>
        <begin position="21"/>
        <end position="42"/>
    </location>
</feature>
<evidence type="ECO:0000313" key="3">
    <source>
        <dbReference type="Proteomes" id="UP000627369"/>
    </source>
</evidence>
<dbReference type="EMBL" id="BNAS01000004">
    <property type="protein sequence ID" value="GHH74313.1"/>
    <property type="molecule type" value="Genomic_DNA"/>
</dbReference>
<dbReference type="Proteomes" id="UP000627369">
    <property type="component" value="Unassembled WGS sequence"/>
</dbReference>
<reference evidence="2" key="2">
    <citation type="submission" date="2020-09" db="EMBL/GenBank/DDBJ databases">
        <authorList>
            <person name="Sun Q."/>
            <person name="Zhou Y."/>
        </authorList>
    </citation>
    <scope>NUCLEOTIDE SEQUENCE</scope>
    <source>
        <strain evidence="2">CGMCC 4.7398</strain>
    </source>
</reference>
<accession>A0A919FYI8</accession>
<keyword evidence="1" id="KW-1133">Transmembrane helix</keyword>
<proteinExistence type="predicted"/>